<dbReference type="EMBL" id="AWGB01000072">
    <property type="protein sequence ID" value="ESQ83000.1"/>
    <property type="molecule type" value="Genomic_DNA"/>
</dbReference>
<evidence type="ECO:0000313" key="2">
    <source>
        <dbReference type="EMBL" id="ESQ83000.1"/>
    </source>
</evidence>
<keyword evidence="1" id="KW-0472">Membrane</keyword>
<protein>
    <submittedName>
        <fullName evidence="2">Uncharacterized protein</fullName>
    </submittedName>
</protein>
<name>V4PCH2_9CAUL</name>
<evidence type="ECO:0000256" key="1">
    <source>
        <dbReference type="SAM" id="Phobius"/>
    </source>
</evidence>
<accession>V4PCH2</accession>
<keyword evidence="1" id="KW-0812">Transmembrane</keyword>
<evidence type="ECO:0000313" key="3">
    <source>
        <dbReference type="Proteomes" id="UP000017837"/>
    </source>
</evidence>
<feature type="transmembrane region" description="Helical" evidence="1">
    <location>
        <begin position="145"/>
        <end position="165"/>
    </location>
</feature>
<comment type="caution">
    <text evidence="2">The sequence shown here is derived from an EMBL/GenBank/DDBJ whole genome shotgun (WGS) entry which is preliminary data.</text>
</comment>
<reference evidence="2 3" key="1">
    <citation type="journal article" date="2014" name="Nature">
        <title>Sequential evolution of bacterial morphology by co-option of a developmental regulator.</title>
        <authorList>
            <person name="Jiang C."/>
            <person name="Brown P.J."/>
            <person name="Ducret A."/>
            <person name="Brun Y.V."/>
        </authorList>
    </citation>
    <scope>NUCLEOTIDE SEQUENCE [LARGE SCALE GENOMIC DNA]</scope>
    <source>
        <strain evidence="2 3">DSM 16100</strain>
    </source>
</reference>
<proteinExistence type="predicted"/>
<sequence>MNSTTTIEYTGIMSRTATGLKEMRAKIEPLGKAYLAASVSLVGISAAFAIEMFTMTVALNAKYQALSDGTDLGNDLMHLRYGIGVALFLGHTLLHDNPVQAEHPLFRVLQKARVVPVLAIIGGMAVFMFTATAQATGSDDGQLGLGGIALGVVCSALFSVSFLACNKLMGMLIPAAHTILAGWAQRAEVAKIERDVKAVDEYRAQLKALQRSIDERQEPDALEWMAAEAAAAEVGKIAAEAHDEHASVDAVKDVEFRQQDVRDLPDTPLEALDKRQTYLKSLNVAYFFNLLKNKKGA</sequence>
<dbReference type="RefSeq" id="WP_018083769.1">
    <property type="nucleotide sequence ID" value="NZ_AQWM01000043.1"/>
</dbReference>
<feature type="transmembrane region" description="Helical" evidence="1">
    <location>
        <begin position="33"/>
        <end position="58"/>
    </location>
</feature>
<keyword evidence="1" id="KW-1133">Transmembrane helix</keyword>
<organism evidence="2 3">
    <name type="scientific">Asticcacaulis benevestitus DSM 16100 = ATCC BAA-896</name>
    <dbReference type="NCBI Taxonomy" id="1121022"/>
    <lineage>
        <taxon>Bacteria</taxon>
        <taxon>Pseudomonadati</taxon>
        <taxon>Pseudomonadota</taxon>
        <taxon>Alphaproteobacteria</taxon>
        <taxon>Caulobacterales</taxon>
        <taxon>Caulobacteraceae</taxon>
        <taxon>Asticcacaulis</taxon>
    </lineage>
</organism>
<gene>
    <name evidence="2" type="ORF">ABENE_20545</name>
</gene>
<dbReference type="PATRIC" id="fig|1121022.4.peg.4210"/>
<dbReference type="AlphaFoldDB" id="V4PCH2"/>
<keyword evidence="3" id="KW-1185">Reference proteome</keyword>
<feature type="transmembrane region" description="Helical" evidence="1">
    <location>
        <begin position="114"/>
        <end position="133"/>
    </location>
</feature>
<dbReference type="Proteomes" id="UP000017837">
    <property type="component" value="Unassembled WGS sequence"/>
</dbReference>
<dbReference type="STRING" id="1121022.GCA_000376105_04083"/>
<feature type="transmembrane region" description="Helical" evidence="1">
    <location>
        <begin position="78"/>
        <end position="94"/>
    </location>
</feature>